<sequence>MSTRKFAAVAPVQAGHPVKRLGARNVRLGPGDGDLEDLDAEDVVGDLEEEAETPSRVDGFESSETVQFHVWRPSLTKRKSTGASENSSTSSAAGIKWTIASIGYGIANLRAESEREQRLDLNGSCSPGQQFDLGDFRSLETGRPHRSEGLRRPSFLAQAPGEVWAQLFALPVATTSPPRILPCHPERLGRTISAAAPMASPPGSSPGRFERFLRTLRATTEICPSLPVVAVRPRLAPPTRGFTDGAPRPERPTLGAGPLRRRSCPAGLHTASPEVFQLSFNLGQPGARPAGIWAGLHA</sequence>
<evidence type="ECO:0000313" key="2">
    <source>
        <dbReference type="EMBL" id="CAE8635544.1"/>
    </source>
</evidence>
<feature type="non-terminal residue" evidence="2">
    <location>
        <position position="1"/>
    </location>
</feature>
<comment type="caution">
    <text evidence="2">The sequence shown here is derived from an EMBL/GenBank/DDBJ whole genome shotgun (WGS) entry which is preliminary data.</text>
</comment>
<gene>
    <name evidence="2" type="ORF">PGLA1383_LOCUS51139</name>
</gene>
<dbReference type="AlphaFoldDB" id="A0A813HCY8"/>
<dbReference type="EMBL" id="CAJNNV010031302">
    <property type="protein sequence ID" value="CAE8635544.1"/>
    <property type="molecule type" value="Genomic_DNA"/>
</dbReference>
<dbReference type="Proteomes" id="UP000654075">
    <property type="component" value="Unassembled WGS sequence"/>
</dbReference>
<protein>
    <submittedName>
        <fullName evidence="2">Uncharacterized protein</fullName>
    </submittedName>
</protein>
<reference evidence="2" key="1">
    <citation type="submission" date="2021-02" db="EMBL/GenBank/DDBJ databases">
        <authorList>
            <person name="Dougan E. K."/>
            <person name="Rhodes N."/>
            <person name="Thang M."/>
            <person name="Chan C."/>
        </authorList>
    </citation>
    <scope>NUCLEOTIDE SEQUENCE</scope>
</reference>
<name>A0A813HCY8_POLGL</name>
<proteinExistence type="predicted"/>
<keyword evidence="3" id="KW-1185">Reference proteome</keyword>
<organism evidence="2 3">
    <name type="scientific">Polarella glacialis</name>
    <name type="common">Dinoflagellate</name>
    <dbReference type="NCBI Taxonomy" id="89957"/>
    <lineage>
        <taxon>Eukaryota</taxon>
        <taxon>Sar</taxon>
        <taxon>Alveolata</taxon>
        <taxon>Dinophyceae</taxon>
        <taxon>Suessiales</taxon>
        <taxon>Suessiaceae</taxon>
        <taxon>Polarella</taxon>
    </lineage>
</organism>
<accession>A0A813HCY8</accession>
<feature type="region of interest" description="Disordered" evidence="1">
    <location>
        <begin position="239"/>
        <end position="263"/>
    </location>
</feature>
<evidence type="ECO:0000256" key="1">
    <source>
        <dbReference type="SAM" id="MobiDB-lite"/>
    </source>
</evidence>
<evidence type="ECO:0000313" key="3">
    <source>
        <dbReference type="Proteomes" id="UP000654075"/>
    </source>
</evidence>